<evidence type="ECO:0000256" key="1">
    <source>
        <dbReference type="SAM" id="SignalP"/>
    </source>
</evidence>
<evidence type="ECO:0000313" key="2">
    <source>
        <dbReference type="EMBL" id="ANI29608.1"/>
    </source>
</evidence>
<name>A0ABM6BJD5_YERET</name>
<organism evidence="2 3">
    <name type="scientific">Yersinia entomophaga</name>
    <dbReference type="NCBI Taxonomy" id="935293"/>
    <lineage>
        <taxon>Bacteria</taxon>
        <taxon>Pseudomonadati</taxon>
        <taxon>Pseudomonadota</taxon>
        <taxon>Gammaproteobacteria</taxon>
        <taxon>Enterobacterales</taxon>
        <taxon>Yersiniaceae</taxon>
        <taxon>Yersinia</taxon>
    </lineage>
</organism>
<proteinExistence type="predicted"/>
<keyword evidence="3" id="KW-1185">Reference proteome</keyword>
<dbReference type="RefSeq" id="WP_064514325.1">
    <property type="nucleotide sequence ID" value="NZ_CP010029.1"/>
</dbReference>
<feature type="chain" id="PRO_5045476100" description="CS1 type fimbrial major subunit" evidence="1">
    <location>
        <begin position="22"/>
        <end position="163"/>
    </location>
</feature>
<protein>
    <recommendedName>
        <fullName evidence="4">CS1 type fimbrial major subunit</fullName>
    </recommendedName>
</protein>
<evidence type="ECO:0000313" key="3">
    <source>
        <dbReference type="Proteomes" id="UP000266744"/>
    </source>
</evidence>
<sequence length="163" mass="17742">MKKLTLSALMFAALTSFTAYADYTQQNIDIDAEITDFVSLVDSRNAKLSSITLTRNLNDYNNPVYSSTQTVQLRSANPADTGVSIYLESEPTLIANEGAQNEKRFTDLRVNLDGLELEVGVGQATIFNKDVDLDLIVNATVPQNAATGERYTGVIPLMLESAA</sequence>
<dbReference type="Pfam" id="PF04449">
    <property type="entry name" value="Fimbrial_CS1"/>
    <property type="match status" value="1"/>
</dbReference>
<dbReference type="InterPro" id="IPR007540">
    <property type="entry name" value="Fimbrial_CS1-type"/>
</dbReference>
<accession>A0ABM6BJD5</accession>
<reference evidence="2 3" key="1">
    <citation type="journal article" date="2016" name="Toxins">
        <title>The Draft Genome Sequence of the Yersinia entomophaga Entomopathogenic Type Strain MH96T.</title>
        <authorList>
            <person name="Hurst M.R."/>
            <person name="Beattie A."/>
            <person name="Altermann E."/>
            <person name="Moraga R.M."/>
            <person name="Harper L.A."/>
            <person name="Calder J."/>
            <person name="Laugraud A."/>
        </authorList>
    </citation>
    <scope>NUCLEOTIDE SEQUENCE [LARGE SCALE GENOMIC DNA]</scope>
    <source>
        <strain evidence="2 3">MH96</strain>
    </source>
</reference>
<evidence type="ECO:0008006" key="4">
    <source>
        <dbReference type="Google" id="ProtNLM"/>
    </source>
</evidence>
<dbReference type="EMBL" id="CP010029">
    <property type="protein sequence ID" value="ANI29608.1"/>
    <property type="molecule type" value="Genomic_DNA"/>
</dbReference>
<dbReference type="Proteomes" id="UP000266744">
    <property type="component" value="Chromosome"/>
</dbReference>
<gene>
    <name evidence="2" type="ORF">PL78_07165</name>
</gene>
<dbReference type="Gene3D" id="2.60.40.2040">
    <property type="entry name" value="CFA/I fimbrial subunit E, pilin domain"/>
    <property type="match status" value="1"/>
</dbReference>
<keyword evidence="1" id="KW-0732">Signal</keyword>
<feature type="signal peptide" evidence="1">
    <location>
        <begin position="1"/>
        <end position="21"/>
    </location>
</feature>